<reference evidence="2" key="1">
    <citation type="journal article" date="2019" name="Science">
        <title>Mutation of a bHLH transcription factor allowed almond domestication.</title>
        <authorList>
            <person name="Sanchez-Perez R."/>
            <person name="Pavan S."/>
            <person name="Mazzeo R."/>
            <person name="Moldovan C."/>
            <person name="Aiese Cigliano R."/>
            <person name="Del Cueto J."/>
            <person name="Ricciardi F."/>
            <person name="Lotti C."/>
            <person name="Ricciardi L."/>
            <person name="Dicenta F."/>
            <person name="Lopez-Marques R.L."/>
            <person name="Lindberg Moller B."/>
        </authorList>
    </citation>
    <scope>NUCLEOTIDE SEQUENCE</scope>
</reference>
<name>A0A4Y1R7T1_PRUDU</name>
<dbReference type="EMBL" id="AP019299">
    <property type="protein sequence ID" value="BBH00271.1"/>
    <property type="molecule type" value="Genomic_DNA"/>
</dbReference>
<dbReference type="GO" id="GO:0016301">
    <property type="term" value="F:kinase activity"/>
    <property type="evidence" value="ECO:0007669"/>
    <property type="project" value="UniProtKB-KW"/>
</dbReference>
<sequence length="91" mass="9875">MGRGDSAEISAESSRPLVSGPGIGVMSGIPKDSSRVLRKFGAGEYACLYVETLYKSGVARIVHAFEKLKEYLNMIIAHFTVKPESKRGCPK</sequence>
<organism evidence="2">
    <name type="scientific">Prunus dulcis</name>
    <name type="common">Almond</name>
    <name type="synonym">Amygdalus dulcis</name>
    <dbReference type="NCBI Taxonomy" id="3755"/>
    <lineage>
        <taxon>Eukaryota</taxon>
        <taxon>Viridiplantae</taxon>
        <taxon>Streptophyta</taxon>
        <taxon>Embryophyta</taxon>
        <taxon>Tracheophyta</taxon>
        <taxon>Spermatophyta</taxon>
        <taxon>Magnoliopsida</taxon>
        <taxon>eudicotyledons</taxon>
        <taxon>Gunneridae</taxon>
        <taxon>Pentapetalae</taxon>
        <taxon>rosids</taxon>
        <taxon>fabids</taxon>
        <taxon>Rosales</taxon>
        <taxon>Rosaceae</taxon>
        <taxon>Amygdaloideae</taxon>
        <taxon>Amygdaleae</taxon>
        <taxon>Prunus</taxon>
    </lineage>
</organism>
<protein>
    <submittedName>
        <fullName evidence="2">Nucleoside diphosphate kinase family protein</fullName>
    </submittedName>
</protein>
<keyword evidence="2" id="KW-0808">Transferase</keyword>
<dbReference type="AlphaFoldDB" id="A0A4Y1R7T1"/>
<evidence type="ECO:0000256" key="1">
    <source>
        <dbReference type="SAM" id="MobiDB-lite"/>
    </source>
</evidence>
<evidence type="ECO:0000313" key="2">
    <source>
        <dbReference type="EMBL" id="BBH00271.1"/>
    </source>
</evidence>
<accession>A0A4Y1R7T1</accession>
<proteinExistence type="predicted"/>
<keyword evidence="2" id="KW-0418">Kinase</keyword>
<feature type="region of interest" description="Disordered" evidence="1">
    <location>
        <begin position="1"/>
        <end position="29"/>
    </location>
</feature>
<gene>
    <name evidence="2" type="ORF">Prudu_010216</name>
</gene>